<evidence type="ECO:0000313" key="2">
    <source>
        <dbReference type="Proteomes" id="UP001196413"/>
    </source>
</evidence>
<keyword evidence="2" id="KW-1185">Reference proteome</keyword>
<dbReference type="EMBL" id="JAHQIW010007135">
    <property type="protein sequence ID" value="KAJ1372387.1"/>
    <property type="molecule type" value="Genomic_DNA"/>
</dbReference>
<dbReference type="Proteomes" id="UP001196413">
    <property type="component" value="Unassembled WGS sequence"/>
</dbReference>
<gene>
    <name evidence="1" type="ORF">KIN20_034533</name>
</gene>
<protein>
    <submittedName>
        <fullName evidence="1">Uncharacterized protein</fullName>
    </submittedName>
</protein>
<comment type="caution">
    <text evidence="1">The sequence shown here is derived from an EMBL/GenBank/DDBJ whole genome shotgun (WGS) entry which is preliminary data.</text>
</comment>
<sequence>MPQGQAITRNFTVTGFRLPTAMVFTTSTGAAAQLPGGIAIADVLEQQGRSALLPDAIISMILSQIMVQINYDPLECKKVTVGIPPNSMIERGNDVPHCVVVGGTVTILCGGNMMNDMCNLSTGEKTEAHSCETHVDFRKSYGHEHLNGELV</sequence>
<dbReference type="AlphaFoldDB" id="A0AAD5R9T7"/>
<accession>A0AAD5R9T7</accession>
<proteinExistence type="predicted"/>
<organism evidence="1 2">
    <name type="scientific">Parelaphostrongylus tenuis</name>
    <name type="common">Meningeal worm</name>
    <dbReference type="NCBI Taxonomy" id="148309"/>
    <lineage>
        <taxon>Eukaryota</taxon>
        <taxon>Metazoa</taxon>
        <taxon>Ecdysozoa</taxon>
        <taxon>Nematoda</taxon>
        <taxon>Chromadorea</taxon>
        <taxon>Rhabditida</taxon>
        <taxon>Rhabditina</taxon>
        <taxon>Rhabditomorpha</taxon>
        <taxon>Strongyloidea</taxon>
        <taxon>Metastrongylidae</taxon>
        <taxon>Parelaphostrongylus</taxon>
    </lineage>
</organism>
<reference evidence="1" key="1">
    <citation type="submission" date="2021-06" db="EMBL/GenBank/DDBJ databases">
        <title>Parelaphostrongylus tenuis whole genome reference sequence.</title>
        <authorList>
            <person name="Garwood T.J."/>
            <person name="Larsen P.A."/>
            <person name="Fountain-Jones N.M."/>
            <person name="Garbe J.R."/>
            <person name="Macchietto M.G."/>
            <person name="Kania S.A."/>
            <person name="Gerhold R.W."/>
            <person name="Richards J.E."/>
            <person name="Wolf T.M."/>
        </authorList>
    </citation>
    <scope>NUCLEOTIDE SEQUENCE</scope>
    <source>
        <strain evidence="1">MNPRO001-30</strain>
        <tissue evidence="1">Meninges</tissue>
    </source>
</reference>
<evidence type="ECO:0000313" key="1">
    <source>
        <dbReference type="EMBL" id="KAJ1372387.1"/>
    </source>
</evidence>
<name>A0AAD5R9T7_PARTN</name>